<dbReference type="PIRSF" id="PIRSF016661">
    <property type="entry name" value="BioY"/>
    <property type="match status" value="1"/>
</dbReference>
<evidence type="ECO:0000256" key="1">
    <source>
        <dbReference type="ARBA" id="ARBA00010692"/>
    </source>
</evidence>
<dbReference type="PANTHER" id="PTHR34295">
    <property type="entry name" value="BIOTIN TRANSPORTER BIOY"/>
    <property type="match status" value="1"/>
</dbReference>
<comment type="similarity">
    <text evidence="1 2">Belongs to the BioY family.</text>
</comment>
<sequence length="210" mass="21082">MRNTSMTFPSRLTMRTVVRNVAPPVALALGLWAASAFGRIPVPGTVVPITLQTFVLMVGALLLPTRQATAGVACYLAMGAVGLPVFSGGGSTAALLGPSAGFLLGFLPAAAVTAALRHAVDGAVAPRSSASSRPADAPRQAAMRGVRRTAGYLAAAVLGCIVVSYLCGFVVQAAVLHLPLGAVAVPGLAFLPGDLAKAVAATLMVAAVRR</sequence>
<feature type="transmembrane region" description="Helical" evidence="3">
    <location>
        <begin position="46"/>
        <end position="63"/>
    </location>
</feature>
<name>A0A087AY63_9BIFI</name>
<dbReference type="Gene3D" id="1.10.1760.20">
    <property type="match status" value="1"/>
</dbReference>
<dbReference type="STRING" id="1688.BCUN_1195"/>
<reference evidence="4 5" key="1">
    <citation type="submission" date="2014-03" db="EMBL/GenBank/DDBJ databases">
        <title>Genomics of Bifidobacteria.</title>
        <authorList>
            <person name="Ventura M."/>
            <person name="Milani C."/>
            <person name="Lugli G.A."/>
        </authorList>
    </citation>
    <scope>NUCLEOTIDE SEQUENCE [LARGE SCALE GENOMIC DNA]</scope>
    <source>
        <strain evidence="4 5">LMG 10738</strain>
    </source>
</reference>
<feature type="transmembrane region" description="Helical" evidence="3">
    <location>
        <begin position="152"/>
        <end position="175"/>
    </location>
</feature>
<organism evidence="4 5">
    <name type="scientific">Bifidobacterium cuniculi</name>
    <dbReference type="NCBI Taxonomy" id="1688"/>
    <lineage>
        <taxon>Bacteria</taxon>
        <taxon>Bacillati</taxon>
        <taxon>Actinomycetota</taxon>
        <taxon>Actinomycetes</taxon>
        <taxon>Bifidobacteriales</taxon>
        <taxon>Bifidobacteriaceae</taxon>
        <taxon>Bifidobacterium</taxon>
    </lineage>
</organism>
<dbReference type="eggNOG" id="COG1268">
    <property type="taxonomic scope" value="Bacteria"/>
</dbReference>
<protein>
    <recommendedName>
        <fullName evidence="2">Biotin transporter</fullName>
    </recommendedName>
</protein>
<dbReference type="AlphaFoldDB" id="A0A087AY63"/>
<dbReference type="OrthoDB" id="9803495at2"/>
<keyword evidence="3" id="KW-1133">Transmembrane helix</keyword>
<evidence type="ECO:0000256" key="2">
    <source>
        <dbReference type="PIRNR" id="PIRNR016661"/>
    </source>
</evidence>
<feature type="transmembrane region" description="Helical" evidence="3">
    <location>
        <begin position="75"/>
        <end position="96"/>
    </location>
</feature>
<dbReference type="GO" id="GO:0015225">
    <property type="term" value="F:biotin transmembrane transporter activity"/>
    <property type="evidence" value="ECO:0007669"/>
    <property type="project" value="UniProtKB-UniRule"/>
</dbReference>
<proteinExistence type="inferred from homology"/>
<dbReference type="GO" id="GO:0005886">
    <property type="term" value="C:plasma membrane"/>
    <property type="evidence" value="ECO:0007669"/>
    <property type="project" value="UniProtKB-SubCell"/>
</dbReference>
<keyword evidence="2" id="KW-1003">Cell membrane</keyword>
<gene>
    <name evidence="4" type="ORF">BCUN_1195</name>
</gene>
<evidence type="ECO:0000313" key="4">
    <source>
        <dbReference type="EMBL" id="KFI63713.1"/>
    </source>
</evidence>
<accession>A0A087AY63</accession>
<keyword evidence="2" id="KW-0813">Transport</keyword>
<keyword evidence="2 3" id="KW-0472">Membrane</keyword>
<comment type="subcellular location">
    <subcellularLocation>
        <location evidence="2">Cell membrane</location>
        <topology evidence="2">Multi-pass membrane protein</topology>
    </subcellularLocation>
</comment>
<keyword evidence="3" id="KW-0812">Transmembrane</keyword>
<feature type="transmembrane region" description="Helical" evidence="3">
    <location>
        <begin position="102"/>
        <end position="120"/>
    </location>
</feature>
<keyword evidence="5" id="KW-1185">Reference proteome</keyword>
<dbReference type="EMBL" id="JGYV01000007">
    <property type="protein sequence ID" value="KFI63713.1"/>
    <property type="molecule type" value="Genomic_DNA"/>
</dbReference>
<comment type="caution">
    <text evidence="4">The sequence shown here is derived from an EMBL/GenBank/DDBJ whole genome shotgun (WGS) entry which is preliminary data.</text>
</comment>
<evidence type="ECO:0000313" key="5">
    <source>
        <dbReference type="Proteomes" id="UP000029067"/>
    </source>
</evidence>
<dbReference type="RefSeq" id="WP_081895554.1">
    <property type="nucleotide sequence ID" value="NZ_JGYV01000007.1"/>
</dbReference>
<dbReference type="PANTHER" id="PTHR34295:SF1">
    <property type="entry name" value="BIOTIN TRANSPORTER BIOY"/>
    <property type="match status" value="1"/>
</dbReference>
<dbReference type="InterPro" id="IPR003784">
    <property type="entry name" value="BioY"/>
</dbReference>
<dbReference type="Proteomes" id="UP000029067">
    <property type="component" value="Unassembled WGS sequence"/>
</dbReference>
<evidence type="ECO:0000256" key="3">
    <source>
        <dbReference type="SAM" id="Phobius"/>
    </source>
</evidence>
<dbReference type="Pfam" id="PF02632">
    <property type="entry name" value="BioY"/>
    <property type="match status" value="1"/>
</dbReference>
<feature type="transmembrane region" description="Helical" evidence="3">
    <location>
        <begin position="187"/>
        <end position="208"/>
    </location>
</feature>